<proteinExistence type="predicted"/>
<reference evidence="1 2" key="1">
    <citation type="journal article" date="2023" name="ACS Omega">
        <title>Identification of the Neoaspergillic Acid Biosynthesis Gene Cluster by Establishing an In Vitro CRISPR-Ribonucleoprotein Genetic System in Aspergillus melleus.</title>
        <authorList>
            <person name="Yuan B."/>
            <person name="Grau M.F."/>
            <person name="Murata R.M."/>
            <person name="Torok T."/>
            <person name="Venkateswaran K."/>
            <person name="Stajich J.E."/>
            <person name="Wang C.C.C."/>
        </authorList>
    </citation>
    <scope>NUCLEOTIDE SEQUENCE [LARGE SCALE GENOMIC DNA]</scope>
    <source>
        <strain evidence="1 2">IMV 1140</strain>
    </source>
</reference>
<evidence type="ECO:0000313" key="1">
    <source>
        <dbReference type="EMBL" id="KAK1140297.1"/>
    </source>
</evidence>
<keyword evidence="2" id="KW-1185">Reference proteome</keyword>
<evidence type="ECO:0000313" key="2">
    <source>
        <dbReference type="Proteomes" id="UP001177260"/>
    </source>
</evidence>
<comment type="caution">
    <text evidence="1">The sequence shown here is derived from an EMBL/GenBank/DDBJ whole genome shotgun (WGS) entry which is preliminary data.</text>
</comment>
<dbReference type="Proteomes" id="UP001177260">
    <property type="component" value="Unassembled WGS sequence"/>
</dbReference>
<protein>
    <submittedName>
        <fullName evidence="1">Uncharacterized protein</fullName>
    </submittedName>
</protein>
<gene>
    <name evidence="1" type="ORF">N8T08_010500</name>
</gene>
<accession>A0ACC3ARE5</accession>
<name>A0ACC3ARE5_9EURO</name>
<dbReference type="EMBL" id="JAOPJF010000086">
    <property type="protein sequence ID" value="KAK1140297.1"/>
    <property type="molecule type" value="Genomic_DNA"/>
</dbReference>
<organism evidence="1 2">
    <name type="scientific">Aspergillus melleus</name>
    <dbReference type="NCBI Taxonomy" id="138277"/>
    <lineage>
        <taxon>Eukaryota</taxon>
        <taxon>Fungi</taxon>
        <taxon>Dikarya</taxon>
        <taxon>Ascomycota</taxon>
        <taxon>Pezizomycotina</taxon>
        <taxon>Eurotiomycetes</taxon>
        <taxon>Eurotiomycetidae</taxon>
        <taxon>Eurotiales</taxon>
        <taxon>Aspergillaceae</taxon>
        <taxon>Aspergillus</taxon>
        <taxon>Aspergillus subgen. Circumdati</taxon>
    </lineage>
</organism>
<sequence length="245" mass="27338">MPVAQYDSIGDRYTEVANLPTGLLQQASMQALVGDIMDLTVLDLACGAGSYTQKTVTEWGARHAVGVDISPLIIEVARRRTQDDPRVEFHVADCGQSLYMGQFDIVICRWLLNYATNDAEMLDMWRNIFNNLKPGGRVIGLTPDLGAIEKARSLPVGNYYGQSVEVLEWLENGGVKVQTTMHTSEPFSFQSWFLPREMYNKGAKLAGMKEVQWVTNPDFAVPGVDMEQVRKCPLFNNFTAIRPLG</sequence>